<dbReference type="EMBL" id="JACHKT010000009">
    <property type="protein sequence ID" value="MBB6002976.1"/>
    <property type="molecule type" value="Genomic_DNA"/>
</dbReference>
<keyword evidence="2" id="KW-1185">Reference proteome</keyword>
<evidence type="ECO:0008006" key="3">
    <source>
        <dbReference type="Google" id="ProtNLM"/>
    </source>
</evidence>
<accession>A0A841EJ40</accession>
<protein>
    <recommendedName>
        <fullName evidence="3">DUF922 domain-containing protein</fullName>
    </recommendedName>
</protein>
<evidence type="ECO:0000313" key="2">
    <source>
        <dbReference type="Proteomes" id="UP000524404"/>
    </source>
</evidence>
<organism evidence="1 2">
    <name type="scientific">Arcicella rosea</name>
    <dbReference type="NCBI Taxonomy" id="502909"/>
    <lineage>
        <taxon>Bacteria</taxon>
        <taxon>Pseudomonadati</taxon>
        <taxon>Bacteroidota</taxon>
        <taxon>Cytophagia</taxon>
        <taxon>Cytophagales</taxon>
        <taxon>Flectobacillaceae</taxon>
        <taxon>Arcicella</taxon>
    </lineage>
</organism>
<dbReference type="AlphaFoldDB" id="A0A841EJ40"/>
<comment type="caution">
    <text evidence="1">The sequence shown here is derived from an EMBL/GenBank/DDBJ whole genome shotgun (WGS) entry which is preliminary data.</text>
</comment>
<dbReference type="Proteomes" id="UP000524404">
    <property type="component" value="Unassembled WGS sequence"/>
</dbReference>
<proteinExistence type="predicted"/>
<reference evidence="1 2" key="1">
    <citation type="submission" date="2020-08" db="EMBL/GenBank/DDBJ databases">
        <title>Functional genomics of gut bacteria from endangered species of beetles.</title>
        <authorList>
            <person name="Carlos-Shanley C."/>
        </authorList>
    </citation>
    <scope>NUCLEOTIDE SEQUENCE [LARGE SCALE GENOMIC DNA]</scope>
    <source>
        <strain evidence="1 2">S00070</strain>
    </source>
</reference>
<dbReference type="RefSeq" id="WP_184133014.1">
    <property type="nucleotide sequence ID" value="NZ_JACHKT010000009.1"/>
</dbReference>
<evidence type="ECO:0000313" key="1">
    <source>
        <dbReference type="EMBL" id="MBB6002976.1"/>
    </source>
</evidence>
<sequence length="363" mass="42397">MKKYKKIKWILVFTFVFFQLLLQNQVGAQEKSISLGNTAVKLKNNNFYLLKIIDERPDKRKIGIVYNEEKEDVYLKLLNGTAKASNEFLTKFSKKNNASYPIVLTIKELKVVEKIVNSKIVNGSSEIKVEFGFMRDSTLITLTSYQTKISFTRSFNVTARYQYLIGRLFDKSLLYFDQWISINYDKSPLLIKAVQLNIKPDYGIDNPISGDTVFWSNKYKLSWKDFEGKKPLSTKYAAQVFTNFEYNALANIKNGVLMIDLQLKAYMLKSASWTSLTLSEEHLAHEQLHFDITKVIAERYKKKASKMLTIDDYDSELQLLFIEMYRELNRLQKEYDAESNHSINFVGQQKWQSLISDELRVNR</sequence>
<name>A0A841EJ40_9BACT</name>
<gene>
    <name evidence="1" type="ORF">HNP25_001628</name>
</gene>